<keyword evidence="2" id="KW-1185">Reference proteome</keyword>
<evidence type="ECO:0000313" key="1">
    <source>
        <dbReference type="EMBL" id="KAL3529491.1"/>
    </source>
</evidence>
<dbReference type="PANTHER" id="PTHR31286">
    <property type="entry name" value="GLYCINE-RICH CELL WALL STRUCTURAL PROTEIN 1.8-LIKE"/>
    <property type="match status" value="1"/>
</dbReference>
<protein>
    <submittedName>
        <fullName evidence="1">Uncharacterized protein</fullName>
    </submittedName>
</protein>
<proteinExistence type="predicted"/>
<dbReference type="InterPro" id="IPR040256">
    <property type="entry name" value="At4g02000-like"/>
</dbReference>
<accession>A0ABD3ACJ5</accession>
<name>A0ABD3ACJ5_9GENT</name>
<sequence>MLEDLHPHLFNKSTIYSIAQFVGHPLNVHFSTTTIARPSLARACVEINLTKCMPRRVRNGNGEEGDFWQYIAYHDLPKCCNKCKNIGHAKNSCRLLSNELMGNDILKQSNTNLASDSNFQTKVAVHPFHEKPMHEEATTLDHPIPSVKAAPAGLEQPCQQVPSKVCKSFCDDQH</sequence>
<dbReference type="EMBL" id="JBJUIK010000004">
    <property type="protein sequence ID" value="KAL3529491.1"/>
    <property type="molecule type" value="Genomic_DNA"/>
</dbReference>
<comment type="caution">
    <text evidence="1">The sequence shown here is derived from an EMBL/GenBank/DDBJ whole genome shotgun (WGS) entry which is preliminary data.</text>
</comment>
<reference evidence="1 2" key="1">
    <citation type="submission" date="2024-11" db="EMBL/GenBank/DDBJ databases">
        <title>A near-complete genome assembly of Cinchona calisaya.</title>
        <authorList>
            <person name="Lian D.C."/>
            <person name="Zhao X.W."/>
            <person name="Wei L."/>
        </authorList>
    </citation>
    <scope>NUCLEOTIDE SEQUENCE [LARGE SCALE GENOMIC DNA]</scope>
    <source>
        <tissue evidence="1">Nenye</tissue>
    </source>
</reference>
<organism evidence="1 2">
    <name type="scientific">Cinchona calisaya</name>
    <dbReference type="NCBI Taxonomy" id="153742"/>
    <lineage>
        <taxon>Eukaryota</taxon>
        <taxon>Viridiplantae</taxon>
        <taxon>Streptophyta</taxon>
        <taxon>Embryophyta</taxon>
        <taxon>Tracheophyta</taxon>
        <taxon>Spermatophyta</taxon>
        <taxon>Magnoliopsida</taxon>
        <taxon>eudicotyledons</taxon>
        <taxon>Gunneridae</taxon>
        <taxon>Pentapetalae</taxon>
        <taxon>asterids</taxon>
        <taxon>lamiids</taxon>
        <taxon>Gentianales</taxon>
        <taxon>Rubiaceae</taxon>
        <taxon>Cinchonoideae</taxon>
        <taxon>Cinchoneae</taxon>
        <taxon>Cinchona</taxon>
    </lineage>
</organism>
<evidence type="ECO:0000313" key="2">
    <source>
        <dbReference type="Proteomes" id="UP001630127"/>
    </source>
</evidence>
<dbReference type="PANTHER" id="PTHR31286:SF179">
    <property type="entry name" value="RNASE H TYPE-1 DOMAIN-CONTAINING PROTEIN"/>
    <property type="match status" value="1"/>
</dbReference>
<dbReference type="Proteomes" id="UP001630127">
    <property type="component" value="Unassembled WGS sequence"/>
</dbReference>
<gene>
    <name evidence="1" type="ORF">ACH5RR_008813</name>
</gene>
<dbReference type="AlphaFoldDB" id="A0ABD3ACJ5"/>